<evidence type="ECO:0000256" key="7">
    <source>
        <dbReference type="ARBA" id="ARBA00022927"/>
    </source>
</evidence>
<evidence type="ECO:0000256" key="4">
    <source>
        <dbReference type="ARBA" id="ARBA00016202"/>
    </source>
</evidence>
<dbReference type="GO" id="GO:0044874">
    <property type="term" value="P:lipoprotein localization to outer membrane"/>
    <property type="evidence" value="ECO:0007669"/>
    <property type="project" value="UniProtKB-UniRule"/>
</dbReference>
<dbReference type="HAMAP" id="MF_00233">
    <property type="entry name" value="LolB"/>
    <property type="match status" value="1"/>
</dbReference>
<evidence type="ECO:0000256" key="12">
    <source>
        <dbReference type="ARBA" id="ARBA00023288"/>
    </source>
</evidence>
<accession>A0A840UCH5</accession>
<sequence length="208" mass="23420">MTRALLVLLFPLIVFSGCTSIQLEPLPEGMTDQPPADWDKRTQTLRQFSHWTLSGKLAVRQPSDSGTAVINRWTQQGPAYQLDLSSSFMGMGRTRLEGVPGMIELTTSGGDTYRSSDPGDLVEAATGWQLPIDSLAWWIRGLPAPDGQPRLLFNQQQKLAILEQDGWEIRYDRWHGFLDGMPELPSRITALKGDKRVRVVIASWRREE</sequence>
<keyword evidence="6 13" id="KW-0732">Signal</keyword>
<evidence type="ECO:0000256" key="5">
    <source>
        <dbReference type="ARBA" id="ARBA00022448"/>
    </source>
</evidence>
<gene>
    <name evidence="13" type="primary">lolB</name>
    <name evidence="14" type="ORF">HNR38_003240</name>
</gene>
<evidence type="ECO:0000256" key="3">
    <source>
        <dbReference type="ARBA" id="ARBA00011245"/>
    </source>
</evidence>
<keyword evidence="7 13" id="KW-0653">Protein transport</keyword>
<keyword evidence="12 13" id="KW-0449">Lipoprotein</keyword>
<evidence type="ECO:0000313" key="14">
    <source>
        <dbReference type="EMBL" id="MBB5322732.1"/>
    </source>
</evidence>
<dbReference type="Gene3D" id="2.50.20.10">
    <property type="entry name" value="Lipoprotein localisation LolA/LolB/LppX"/>
    <property type="match status" value="1"/>
</dbReference>
<keyword evidence="15" id="KW-1185">Reference proteome</keyword>
<dbReference type="GO" id="GO:0009279">
    <property type="term" value="C:cell outer membrane"/>
    <property type="evidence" value="ECO:0007669"/>
    <property type="project" value="UniProtKB-SubCell"/>
</dbReference>
<proteinExistence type="inferred from homology"/>
<evidence type="ECO:0000256" key="1">
    <source>
        <dbReference type="ARBA" id="ARBA00004459"/>
    </source>
</evidence>
<evidence type="ECO:0000256" key="11">
    <source>
        <dbReference type="ARBA" id="ARBA00023237"/>
    </source>
</evidence>
<dbReference type="GO" id="GO:0015031">
    <property type="term" value="P:protein transport"/>
    <property type="evidence" value="ECO:0007669"/>
    <property type="project" value="UniProtKB-KW"/>
</dbReference>
<dbReference type="NCBIfam" id="TIGR00548">
    <property type="entry name" value="lolB"/>
    <property type="match status" value="1"/>
</dbReference>
<dbReference type="SUPFAM" id="SSF89392">
    <property type="entry name" value="Prokaryotic lipoproteins and lipoprotein localization factors"/>
    <property type="match status" value="1"/>
</dbReference>
<evidence type="ECO:0000256" key="13">
    <source>
        <dbReference type="HAMAP-Rule" id="MF_00233"/>
    </source>
</evidence>
<evidence type="ECO:0000256" key="9">
    <source>
        <dbReference type="ARBA" id="ARBA00023139"/>
    </source>
</evidence>
<evidence type="ECO:0000313" key="15">
    <source>
        <dbReference type="Proteomes" id="UP000591735"/>
    </source>
</evidence>
<dbReference type="EMBL" id="JACHFE010000010">
    <property type="protein sequence ID" value="MBB5322732.1"/>
    <property type="molecule type" value="Genomic_DNA"/>
</dbReference>
<organism evidence="14 15">
    <name type="scientific">Marinobacter oulmenensis</name>
    <dbReference type="NCBI Taxonomy" id="643747"/>
    <lineage>
        <taxon>Bacteria</taxon>
        <taxon>Pseudomonadati</taxon>
        <taxon>Pseudomonadota</taxon>
        <taxon>Gammaproteobacteria</taxon>
        <taxon>Pseudomonadales</taxon>
        <taxon>Marinobacteraceae</taxon>
        <taxon>Marinobacter</taxon>
    </lineage>
</organism>
<keyword evidence="10 13" id="KW-0143">Chaperone</keyword>
<name>A0A840UCH5_9GAMM</name>
<dbReference type="PROSITE" id="PS51257">
    <property type="entry name" value="PROKAR_LIPOPROTEIN"/>
    <property type="match status" value="1"/>
</dbReference>
<dbReference type="AlphaFoldDB" id="A0A840UCH5"/>
<keyword evidence="8 13" id="KW-0472">Membrane</keyword>
<protein>
    <recommendedName>
        <fullName evidence="4 13">Outer-membrane lipoprotein LolB</fullName>
    </recommendedName>
</protein>
<comment type="subunit">
    <text evidence="3 13">Monomer.</text>
</comment>
<reference evidence="14 15" key="1">
    <citation type="submission" date="2020-08" db="EMBL/GenBank/DDBJ databases">
        <title>Genomic Encyclopedia of Type Strains, Phase IV (KMG-IV): sequencing the most valuable type-strain genomes for metagenomic binning, comparative biology and taxonomic classification.</title>
        <authorList>
            <person name="Goeker M."/>
        </authorList>
    </citation>
    <scope>NUCLEOTIDE SEQUENCE [LARGE SCALE GENOMIC DNA]</scope>
    <source>
        <strain evidence="14 15">DSM 22359</strain>
    </source>
</reference>
<evidence type="ECO:0000256" key="2">
    <source>
        <dbReference type="ARBA" id="ARBA00009696"/>
    </source>
</evidence>
<dbReference type="InterPro" id="IPR029046">
    <property type="entry name" value="LolA/LolB/LppX"/>
</dbReference>
<dbReference type="RefSeq" id="WP_183706236.1">
    <property type="nucleotide sequence ID" value="NZ_JACHFE010000010.1"/>
</dbReference>
<comment type="subcellular location">
    <subcellularLocation>
        <location evidence="1 13">Cell outer membrane</location>
        <topology evidence="1 13">Lipid-anchor</topology>
    </subcellularLocation>
</comment>
<evidence type="ECO:0000256" key="8">
    <source>
        <dbReference type="ARBA" id="ARBA00023136"/>
    </source>
</evidence>
<dbReference type="CDD" id="cd16326">
    <property type="entry name" value="LolB"/>
    <property type="match status" value="1"/>
</dbReference>
<dbReference type="Proteomes" id="UP000591735">
    <property type="component" value="Unassembled WGS sequence"/>
</dbReference>
<evidence type="ECO:0000256" key="6">
    <source>
        <dbReference type="ARBA" id="ARBA00022729"/>
    </source>
</evidence>
<dbReference type="Pfam" id="PF03550">
    <property type="entry name" value="LolB"/>
    <property type="match status" value="1"/>
</dbReference>
<keyword evidence="11 13" id="KW-0998">Cell outer membrane</keyword>
<comment type="function">
    <text evidence="13">Plays a critical role in the incorporation of lipoproteins in the outer membrane after they are released by the LolA protein.</text>
</comment>
<keyword evidence="5 13" id="KW-0813">Transport</keyword>
<dbReference type="InterPro" id="IPR004565">
    <property type="entry name" value="OM_lipoprot_LolB"/>
</dbReference>
<evidence type="ECO:0000256" key="10">
    <source>
        <dbReference type="ARBA" id="ARBA00023186"/>
    </source>
</evidence>
<keyword evidence="9 13" id="KW-0564">Palmitate</keyword>
<comment type="similarity">
    <text evidence="2 13">Belongs to the LolB family.</text>
</comment>
<comment type="caution">
    <text evidence="14">The sequence shown here is derived from an EMBL/GenBank/DDBJ whole genome shotgun (WGS) entry which is preliminary data.</text>
</comment>